<sequence length="251" mass="28135">MEEVVMLLAFMEMVRRQHDAQHRHFRFKLHLHHAVDNGRRHEIMTIDAAVDHEGRTDDGCIAPGSGQCLGVKGNFICTRHVEYLYLDAATRLCGQFGDKAFARFVNDVGVPAGLNECDFKGCLVRTALVHRFLTKLESGRTKGRKNDAGRRNPDAHSLSSIRTLTVGSGISPDLLTLKWHANRLPFQALAGLKIAFHTAGGEFHPAPRTSPRTIARARGNYALILNLSSVLRRAHRRFTHLARRIPVRQIL</sequence>
<reference evidence="1 2" key="1">
    <citation type="submission" date="2007-10" db="EMBL/GenBank/DDBJ databases">
        <title>Brucella canis ATCC 23365 whole genome shotgun sequencing project.</title>
        <authorList>
            <person name="Setubal J.C."/>
            <person name="Bowns C."/>
            <person name="Boyle S."/>
            <person name="Crasta O.R."/>
            <person name="Czar M.J."/>
            <person name="Dharmanolla C."/>
            <person name="Gillespie J.J."/>
            <person name="Kenyon R.W."/>
            <person name="Lu J."/>
            <person name="Mane S."/>
            <person name="Mohapatra S."/>
            <person name="Nagrani S."/>
            <person name="Purkayastha A."/>
            <person name="Rajasimha H.K."/>
            <person name="Shallom J.M."/>
            <person name="Shallom S."/>
            <person name="Shukla M."/>
            <person name="Snyder E.E."/>
            <person name="Sobral B.W."/>
            <person name="Wattam A.R."/>
            <person name="Will R."/>
            <person name="Williams K."/>
            <person name="Yoo H."/>
            <person name="Bruce D."/>
            <person name="Detter C."/>
            <person name="Munk C."/>
            <person name="Brettin T.S."/>
        </authorList>
    </citation>
    <scope>NUCLEOTIDE SEQUENCE [LARGE SCALE GENOMIC DNA]</scope>
    <source>
        <strain evidence="2">ATCC 23365 / NCTC 10854 / RM-666</strain>
    </source>
</reference>
<dbReference type="AlphaFoldDB" id="A9MBX7"/>
<gene>
    <name evidence="1" type="ordered locus">BCAN_B0693</name>
</gene>
<dbReference type="Proteomes" id="UP000001385">
    <property type="component" value="Chromosome II"/>
</dbReference>
<dbReference type="KEGG" id="bcs:BCAN_B0693"/>
<evidence type="ECO:0000313" key="2">
    <source>
        <dbReference type="Proteomes" id="UP000001385"/>
    </source>
</evidence>
<accession>A9MBX7</accession>
<proteinExistence type="predicted"/>
<name>A9MBX7_BRUC2</name>
<organism evidence="1 2">
    <name type="scientific">Brucella canis (strain ATCC 23365 / NCTC 10854 / RM-666)</name>
    <dbReference type="NCBI Taxonomy" id="483179"/>
    <lineage>
        <taxon>Bacteria</taxon>
        <taxon>Pseudomonadati</taxon>
        <taxon>Pseudomonadota</taxon>
        <taxon>Alphaproteobacteria</taxon>
        <taxon>Hyphomicrobiales</taxon>
        <taxon>Brucellaceae</taxon>
        <taxon>Brucella/Ochrobactrum group</taxon>
        <taxon>Brucella</taxon>
    </lineage>
</organism>
<dbReference type="EMBL" id="CP000873">
    <property type="protein sequence ID" value="ABX63864.1"/>
    <property type="molecule type" value="Genomic_DNA"/>
</dbReference>
<dbReference type="HOGENOM" id="CLU_1105473_0_0_5"/>
<keyword evidence="2" id="KW-1185">Reference proteome</keyword>
<protein>
    <submittedName>
        <fullName evidence="1">Uncharacterized protein</fullName>
    </submittedName>
</protein>
<evidence type="ECO:0000313" key="1">
    <source>
        <dbReference type="EMBL" id="ABX63864.1"/>
    </source>
</evidence>